<comment type="caution">
    <text evidence="7">The sequence shown here is derived from an EMBL/GenBank/DDBJ whole genome shotgun (WGS) entry which is preliminary data.</text>
</comment>
<dbReference type="PANTHER" id="PTHR47891:SF2">
    <property type="entry name" value="MAGNESIUM AND COBALT TRANSPORTER"/>
    <property type="match status" value="1"/>
</dbReference>
<evidence type="ECO:0000313" key="7">
    <source>
        <dbReference type="EMBL" id="RJR26985.1"/>
    </source>
</evidence>
<dbReference type="SUPFAM" id="SSF144083">
    <property type="entry name" value="Magnesium transport protein CorA, transmembrane region"/>
    <property type="match status" value="1"/>
</dbReference>
<dbReference type="EMBL" id="QZJF01000017">
    <property type="protein sequence ID" value="RJR26985.1"/>
    <property type="molecule type" value="Genomic_DNA"/>
</dbReference>
<dbReference type="SUPFAM" id="SSF143865">
    <property type="entry name" value="CorA soluble domain-like"/>
    <property type="match status" value="1"/>
</dbReference>
<dbReference type="InterPro" id="IPR045861">
    <property type="entry name" value="CorA_cytoplasmic_dom"/>
</dbReference>
<accession>A0A3A4ZCL0</accession>
<feature type="transmembrane region" description="Helical" evidence="6">
    <location>
        <begin position="277"/>
        <end position="297"/>
    </location>
</feature>
<dbReference type="PANTHER" id="PTHR47891">
    <property type="entry name" value="TRANSPORTER-RELATED"/>
    <property type="match status" value="1"/>
</dbReference>
<reference evidence="7 8" key="1">
    <citation type="journal article" date="2017" name="ISME J.">
        <title>Energy and carbon metabolisms in a deep terrestrial subsurface fluid microbial community.</title>
        <authorList>
            <person name="Momper L."/>
            <person name="Jungbluth S.P."/>
            <person name="Lee M.D."/>
            <person name="Amend J.P."/>
        </authorList>
    </citation>
    <scope>NUCLEOTIDE SEQUENCE [LARGE SCALE GENOMIC DNA]</scope>
    <source>
        <strain evidence="7">SURF_46</strain>
    </source>
</reference>
<comment type="subcellular location">
    <subcellularLocation>
        <location evidence="1">Membrane</location>
        <topology evidence="1">Multi-pass membrane protein</topology>
    </subcellularLocation>
</comment>
<dbReference type="Gene3D" id="3.30.460.20">
    <property type="entry name" value="CorA soluble domain-like"/>
    <property type="match status" value="1"/>
</dbReference>
<organism evidence="7 8">
    <name type="scientific">candidate division WWE3 bacterium</name>
    <dbReference type="NCBI Taxonomy" id="2053526"/>
    <lineage>
        <taxon>Bacteria</taxon>
        <taxon>Katanobacteria</taxon>
    </lineage>
</organism>
<dbReference type="InterPro" id="IPR045863">
    <property type="entry name" value="CorA_TM1_TM2"/>
</dbReference>
<dbReference type="Gene3D" id="1.20.58.340">
    <property type="entry name" value="Magnesium transport protein CorA, transmembrane region"/>
    <property type="match status" value="2"/>
</dbReference>
<dbReference type="GO" id="GO:0046873">
    <property type="term" value="F:metal ion transmembrane transporter activity"/>
    <property type="evidence" value="ECO:0007669"/>
    <property type="project" value="InterPro"/>
</dbReference>
<dbReference type="CDD" id="cd12827">
    <property type="entry name" value="EcCorA_ZntB-like_u2"/>
    <property type="match status" value="1"/>
</dbReference>
<keyword evidence="4 6" id="KW-1133">Transmembrane helix</keyword>
<evidence type="ECO:0000256" key="3">
    <source>
        <dbReference type="ARBA" id="ARBA00022692"/>
    </source>
</evidence>
<dbReference type="GO" id="GO:0016020">
    <property type="term" value="C:membrane"/>
    <property type="evidence" value="ECO:0007669"/>
    <property type="project" value="UniProtKB-SubCell"/>
</dbReference>
<evidence type="ECO:0000256" key="1">
    <source>
        <dbReference type="ARBA" id="ARBA00004141"/>
    </source>
</evidence>
<gene>
    <name evidence="7" type="ORF">C4561_04385</name>
</gene>
<name>A0A3A4ZCL0_UNCKA</name>
<evidence type="ECO:0000256" key="2">
    <source>
        <dbReference type="ARBA" id="ARBA00009765"/>
    </source>
</evidence>
<keyword evidence="3 6" id="KW-0812">Transmembrane</keyword>
<dbReference type="AlphaFoldDB" id="A0A3A4ZCL0"/>
<evidence type="ECO:0000256" key="6">
    <source>
        <dbReference type="SAM" id="Phobius"/>
    </source>
</evidence>
<feature type="transmembrane region" description="Helical" evidence="6">
    <location>
        <begin position="245"/>
        <end position="265"/>
    </location>
</feature>
<dbReference type="Proteomes" id="UP000265540">
    <property type="component" value="Unassembled WGS sequence"/>
</dbReference>
<dbReference type="InterPro" id="IPR002523">
    <property type="entry name" value="MgTranspt_CorA/ZnTranspt_ZntB"/>
</dbReference>
<dbReference type="Pfam" id="PF01544">
    <property type="entry name" value="CorA"/>
    <property type="match status" value="1"/>
</dbReference>
<sequence>MIKVIYKSKNSNNVDLIPEIKKGCWVNVVNPDESELRKVCSMLNLDNSIVKDAMDPYEVPRVEVEEGKTYIFTKYPYETTTSTLLIVIENEHVLLFSKEEFPALQKFLENKIDFCTTQKTKLVIQIFMEINHSFQKRMYDINKSIYQLAAKIEKIQNSDIIKFVGYERNLNDYLSALLPIKSTLEMLLSGKYMSLYEEDEDLFEDLSISTTQLIETSRSYLKNIVNIREAYSTILSNNLNKIMKILTSLTVILTIPTIISSFYGMNIPLPFQNNPTAFGVLAIITTGICISLFYFFAKKDLF</sequence>
<comment type="similarity">
    <text evidence="2">Belongs to the CorA metal ion transporter (MIT) (TC 1.A.35) family.</text>
</comment>
<protein>
    <submittedName>
        <fullName evidence="7">Magnesium transporter CorA family protein</fullName>
    </submittedName>
</protein>
<evidence type="ECO:0000313" key="8">
    <source>
        <dbReference type="Proteomes" id="UP000265540"/>
    </source>
</evidence>
<evidence type="ECO:0000256" key="5">
    <source>
        <dbReference type="ARBA" id="ARBA00023136"/>
    </source>
</evidence>
<proteinExistence type="inferred from homology"/>
<dbReference type="InterPro" id="IPR047199">
    <property type="entry name" value="CorA-like"/>
</dbReference>
<evidence type="ECO:0000256" key="4">
    <source>
        <dbReference type="ARBA" id="ARBA00022989"/>
    </source>
</evidence>
<keyword evidence="5 6" id="KW-0472">Membrane</keyword>